<accession>A0A1H0KMA3</accession>
<evidence type="ECO:0000256" key="1">
    <source>
        <dbReference type="ARBA" id="ARBA00008110"/>
    </source>
</evidence>
<name>A0A1H0KMA3_9BACT</name>
<dbReference type="InterPro" id="IPR051815">
    <property type="entry name" value="Molybdate_resp_trans_reg"/>
</dbReference>
<organism evidence="8 9">
    <name type="scientific">Desulforhopalus singaporensis</name>
    <dbReference type="NCBI Taxonomy" id="91360"/>
    <lineage>
        <taxon>Bacteria</taxon>
        <taxon>Pseudomonadati</taxon>
        <taxon>Thermodesulfobacteriota</taxon>
        <taxon>Desulfobulbia</taxon>
        <taxon>Desulfobulbales</taxon>
        <taxon>Desulfocapsaceae</taxon>
        <taxon>Desulforhopalus</taxon>
    </lineage>
</organism>
<dbReference type="Pfam" id="PF00126">
    <property type="entry name" value="HTH_1"/>
    <property type="match status" value="1"/>
</dbReference>
<dbReference type="PANTHER" id="PTHR30432">
    <property type="entry name" value="TRANSCRIPTIONAL REGULATOR MODE"/>
    <property type="match status" value="1"/>
</dbReference>
<keyword evidence="3 5" id="KW-0500">Molybdenum</keyword>
<gene>
    <name evidence="8" type="ORF">SAMN05660330_00558</name>
</gene>
<dbReference type="Pfam" id="PF03459">
    <property type="entry name" value="TOBE"/>
    <property type="match status" value="2"/>
</dbReference>
<evidence type="ECO:0000256" key="2">
    <source>
        <dbReference type="ARBA" id="ARBA00022448"/>
    </source>
</evidence>
<dbReference type="InterPro" id="IPR005116">
    <property type="entry name" value="Transp-assoc_OB_typ1"/>
</dbReference>
<proteinExistence type="inferred from homology"/>
<protein>
    <submittedName>
        <fullName evidence="8">Molybdate transport system regulatory protein</fullName>
    </submittedName>
</protein>
<dbReference type="Proteomes" id="UP000199073">
    <property type="component" value="Unassembled WGS sequence"/>
</dbReference>
<feature type="domain" description="Mop" evidence="7">
    <location>
        <begin position="140"/>
        <end position="206"/>
    </location>
</feature>
<dbReference type="AlphaFoldDB" id="A0A1H0KMA3"/>
<dbReference type="Gene3D" id="2.40.50.100">
    <property type="match status" value="2"/>
</dbReference>
<feature type="region of interest" description="Disordered" evidence="6">
    <location>
        <begin position="1"/>
        <end position="20"/>
    </location>
</feature>
<dbReference type="InterPro" id="IPR036390">
    <property type="entry name" value="WH_DNA-bd_sf"/>
</dbReference>
<keyword evidence="9" id="KW-1185">Reference proteome</keyword>
<dbReference type="PIRSF" id="PIRSF005763">
    <property type="entry name" value="Txn_reg_ModE"/>
    <property type="match status" value="1"/>
</dbReference>
<dbReference type="SUPFAM" id="SSF46785">
    <property type="entry name" value="Winged helix' DNA-binding domain"/>
    <property type="match status" value="1"/>
</dbReference>
<dbReference type="InterPro" id="IPR004606">
    <property type="entry name" value="Mop_domain"/>
</dbReference>
<dbReference type="PANTHER" id="PTHR30432:SF1">
    <property type="entry name" value="DNA-BINDING TRANSCRIPTIONAL DUAL REGULATOR MODE"/>
    <property type="match status" value="1"/>
</dbReference>
<dbReference type="EMBL" id="FNJI01000003">
    <property type="protein sequence ID" value="SDO57058.1"/>
    <property type="molecule type" value="Genomic_DNA"/>
</dbReference>
<evidence type="ECO:0000256" key="3">
    <source>
        <dbReference type="ARBA" id="ARBA00022505"/>
    </source>
</evidence>
<comment type="similarity">
    <text evidence="1 5">Belongs to the ModE family.</text>
</comment>
<feature type="compositionally biased region" description="Polar residues" evidence="6">
    <location>
        <begin position="1"/>
        <end position="12"/>
    </location>
</feature>
<reference evidence="8 9" key="1">
    <citation type="submission" date="2016-10" db="EMBL/GenBank/DDBJ databases">
        <authorList>
            <person name="de Groot N.N."/>
        </authorList>
    </citation>
    <scope>NUCLEOTIDE SEQUENCE [LARGE SCALE GENOMIC DNA]</scope>
    <source>
        <strain evidence="8 9">DSM 12130</strain>
    </source>
</reference>
<dbReference type="InterPro" id="IPR036388">
    <property type="entry name" value="WH-like_DNA-bd_sf"/>
</dbReference>
<keyword evidence="2 5" id="KW-0813">Transport</keyword>
<sequence>MKTVGNHLTSGQMMDGKSVPGTDEMRKIMGWEISSITAVELLRRLDQTGSINSAAKAVGLSYKSAWQKLEQLNNIVPYPLVSKQTGGSGGGGTVLTREGRELLRHVRLLEKEFARFMEFFSGDPEDALDTLKTLRRLEMKISARNVWAGKVVEIEQGAVNCVVNIQLKGGDRISSVITDNSVRRLELAPDSEVMVIVKASCVLLGKDTDPAKISARNILVGTVGNIVPGVVNDEVTIDLPGGSAVTSIITSSSVRRLGLKVGDPLTAVIKATDVLLAIV</sequence>
<dbReference type="STRING" id="91360.SAMN05660330_00558"/>
<dbReference type="Gene3D" id="1.10.10.10">
    <property type="entry name" value="Winged helix-like DNA-binding domain superfamily/Winged helix DNA-binding domain"/>
    <property type="match status" value="1"/>
</dbReference>
<dbReference type="InterPro" id="IPR000847">
    <property type="entry name" value="LysR_HTH_N"/>
</dbReference>
<feature type="domain" description="Mop" evidence="7">
    <location>
        <begin position="212"/>
        <end position="278"/>
    </location>
</feature>
<evidence type="ECO:0000256" key="6">
    <source>
        <dbReference type="SAM" id="MobiDB-lite"/>
    </source>
</evidence>
<evidence type="ECO:0000313" key="9">
    <source>
        <dbReference type="Proteomes" id="UP000199073"/>
    </source>
</evidence>
<dbReference type="GO" id="GO:0003700">
    <property type="term" value="F:DNA-binding transcription factor activity"/>
    <property type="evidence" value="ECO:0007669"/>
    <property type="project" value="InterPro"/>
</dbReference>
<dbReference type="SUPFAM" id="SSF50331">
    <property type="entry name" value="MOP-like"/>
    <property type="match status" value="2"/>
</dbReference>
<evidence type="ECO:0000256" key="4">
    <source>
        <dbReference type="ARBA" id="ARBA00022737"/>
    </source>
</evidence>
<evidence type="ECO:0000259" key="7">
    <source>
        <dbReference type="PROSITE" id="PS51866"/>
    </source>
</evidence>
<dbReference type="GO" id="GO:0030151">
    <property type="term" value="F:molybdenum ion binding"/>
    <property type="evidence" value="ECO:0007669"/>
    <property type="project" value="UniProtKB-UniRule"/>
</dbReference>
<keyword evidence="4" id="KW-0677">Repeat</keyword>
<evidence type="ECO:0000256" key="5">
    <source>
        <dbReference type="PIRNR" id="PIRNR005763"/>
    </source>
</evidence>
<dbReference type="InterPro" id="IPR016462">
    <property type="entry name" value="ModE"/>
</dbReference>
<dbReference type="PROSITE" id="PS51866">
    <property type="entry name" value="MOP"/>
    <property type="match status" value="2"/>
</dbReference>
<dbReference type="GO" id="GO:0015689">
    <property type="term" value="P:molybdate ion transport"/>
    <property type="evidence" value="ECO:0007669"/>
    <property type="project" value="UniProtKB-UniRule"/>
</dbReference>
<evidence type="ECO:0000313" key="8">
    <source>
        <dbReference type="EMBL" id="SDO57058.1"/>
    </source>
</evidence>
<dbReference type="NCBIfam" id="TIGR00638">
    <property type="entry name" value="Mop"/>
    <property type="match status" value="2"/>
</dbReference>
<dbReference type="InterPro" id="IPR008995">
    <property type="entry name" value="Mo/tungstate-bd_C_term_dom"/>
</dbReference>